<dbReference type="OrthoDB" id="425619at2759"/>
<accession>A0A5B6VKX4</accession>
<dbReference type="GO" id="GO:0003964">
    <property type="term" value="F:RNA-directed DNA polymerase activity"/>
    <property type="evidence" value="ECO:0007669"/>
    <property type="project" value="UniProtKB-KW"/>
</dbReference>
<dbReference type="EMBL" id="SMMG02000006">
    <property type="protein sequence ID" value="KAA3469900.1"/>
    <property type="molecule type" value="Genomic_DNA"/>
</dbReference>
<keyword evidence="1" id="KW-0695">RNA-directed DNA polymerase</keyword>
<protein>
    <submittedName>
        <fullName evidence="1">Reverse transcriptase</fullName>
    </submittedName>
</protein>
<organism evidence="1 2">
    <name type="scientific">Gossypium australe</name>
    <dbReference type="NCBI Taxonomy" id="47621"/>
    <lineage>
        <taxon>Eukaryota</taxon>
        <taxon>Viridiplantae</taxon>
        <taxon>Streptophyta</taxon>
        <taxon>Embryophyta</taxon>
        <taxon>Tracheophyta</taxon>
        <taxon>Spermatophyta</taxon>
        <taxon>Magnoliopsida</taxon>
        <taxon>eudicotyledons</taxon>
        <taxon>Gunneridae</taxon>
        <taxon>Pentapetalae</taxon>
        <taxon>rosids</taxon>
        <taxon>malvids</taxon>
        <taxon>Malvales</taxon>
        <taxon>Malvaceae</taxon>
        <taxon>Malvoideae</taxon>
        <taxon>Gossypium</taxon>
    </lineage>
</organism>
<dbReference type="Proteomes" id="UP000325315">
    <property type="component" value="Unassembled WGS sequence"/>
</dbReference>
<sequence>MTYQQIKVEYQVPSGNLYPLEILEWKWDKITMSFVSSLPLIPSKKNSVWIETQGLCQYFGDSCNNCWERSYDSSSFQFGNVIIEALYGRRCRSPTYWMELSEQKMVGPDLVRETEEKISFIRNHLKVAQDCKKDYVGLMAYRLALPLELSKKHNISIKSKHTVQVKALEVEPNFSYEEKSVRILAKEVKELRNKRISLVKIFWRNQNTEEAI</sequence>
<dbReference type="PANTHER" id="PTHR45835">
    <property type="entry name" value="YALI0A06105P"/>
    <property type="match status" value="1"/>
</dbReference>
<evidence type="ECO:0000313" key="1">
    <source>
        <dbReference type="EMBL" id="KAA3469900.1"/>
    </source>
</evidence>
<name>A0A5B6VKX4_9ROSI</name>
<proteinExistence type="predicted"/>
<keyword evidence="1" id="KW-0548">Nucleotidyltransferase</keyword>
<keyword evidence="2" id="KW-1185">Reference proteome</keyword>
<keyword evidence="1" id="KW-0808">Transferase</keyword>
<gene>
    <name evidence="1" type="ORF">EPI10_015649</name>
</gene>
<dbReference type="AlphaFoldDB" id="A0A5B6VKX4"/>
<comment type="caution">
    <text evidence="1">The sequence shown here is derived from an EMBL/GenBank/DDBJ whole genome shotgun (WGS) entry which is preliminary data.</text>
</comment>
<reference evidence="2" key="1">
    <citation type="journal article" date="2019" name="Plant Biotechnol. J.">
        <title>Genome sequencing of the Australian wild diploid species Gossypium australe highlights disease resistance and delayed gland morphogenesis.</title>
        <authorList>
            <person name="Cai Y."/>
            <person name="Cai X."/>
            <person name="Wang Q."/>
            <person name="Wang P."/>
            <person name="Zhang Y."/>
            <person name="Cai C."/>
            <person name="Xu Y."/>
            <person name="Wang K."/>
            <person name="Zhou Z."/>
            <person name="Wang C."/>
            <person name="Geng S."/>
            <person name="Li B."/>
            <person name="Dong Q."/>
            <person name="Hou Y."/>
            <person name="Wang H."/>
            <person name="Ai P."/>
            <person name="Liu Z."/>
            <person name="Yi F."/>
            <person name="Sun M."/>
            <person name="An G."/>
            <person name="Cheng J."/>
            <person name="Zhang Y."/>
            <person name="Shi Q."/>
            <person name="Xie Y."/>
            <person name="Shi X."/>
            <person name="Chang Y."/>
            <person name="Huang F."/>
            <person name="Chen Y."/>
            <person name="Hong S."/>
            <person name="Mi L."/>
            <person name="Sun Q."/>
            <person name="Zhang L."/>
            <person name="Zhou B."/>
            <person name="Peng R."/>
            <person name="Zhang X."/>
            <person name="Liu F."/>
        </authorList>
    </citation>
    <scope>NUCLEOTIDE SEQUENCE [LARGE SCALE GENOMIC DNA]</scope>
    <source>
        <strain evidence="2">cv. PA1801</strain>
    </source>
</reference>
<evidence type="ECO:0000313" key="2">
    <source>
        <dbReference type="Proteomes" id="UP000325315"/>
    </source>
</evidence>
<dbReference type="PANTHER" id="PTHR45835:SF99">
    <property type="entry name" value="CHROMO DOMAIN-CONTAINING PROTEIN-RELATED"/>
    <property type="match status" value="1"/>
</dbReference>